<gene>
    <name evidence="4" type="ordered locus">Cagg_0194</name>
</gene>
<dbReference type="OrthoDB" id="9813836at2"/>
<keyword evidence="2" id="KW-0645">Protease</keyword>
<evidence type="ECO:0000259" key="3">
    <source>
        <dbReference type="PROSITE" id="PS50240"/>
    </source>
</evidence>
<dbReference type="InterPro" id="IPR001254">
    <property type="entry name" value="Trypsin_dom"/>
</dbReference>
<dbReference type="eggNOG" id="COG5640">
    <property type="taxonomic scope" value="Bacteria"/>
</dbReference>
<dbReference type="PANTHER" id="PTHR24252">
    <property type="entry name" value="ACROSIN-RELATED"/>
    <property type="match status" value="1"/>
</dbReference>
<keyword evidence="5" id="KW-1185">Reference proteome</keyword>
<dbReference type="InterPro" id="IPR043504">
    <property type="entry name" value="Peptidase_S1_PA_chymotrypsin"/>
</dbReference>
<dbReference type="PROSITE" id="PS50240">
    <property type="entry name" value="TRYPSIN_DOM"/>
    <property type="match status" value="1"/>
</dbReference>
<organism evidence="4 5">
    <name type="scientific">Chloroflexus aggregans (strain MD-66 / DSM 9485)</name>
    <dbReference type="NCBI Taxonomy" id="326427"/>
    <lineage>
        <taxon>Bacteria</taxon>
        <taxon>Bacillati</taxon>
        <taxon>Chloroflexota</taxon>
        <taxon>Chloroflexia</taxon>
        <taxon>Chloroflexales</taxon>
        <taxon>Chloroflexineae</taxon>
        <taxon>Chloroflexaceae</taxon>
        <taxon>Chloroflexus</taxon>
    </lineage>
</organism>
<dbReference type="RefSeq" id="WP_012615511.1">
    <property type="nucleotide sequence ID" value="NC_011831.1"/>
</dbReference>
<dbReference type="PROSITE" id="PS00135">
    <property type="entry name" value="TRYPSIN_SER"/>
    <property type="match status" value="1"/>
</dbReference>
<dbReference type="GO" id="GO:0006508">
    <property type="term" value="P:proteolysis"/>
    <property type="evidence" value="ECO:0007669"/>
    <property type="project" value="UniProtKB-KW"/>
</dbReference>
<dbReference type="FunFam" id="2.40.10.10:FF:000002">
    <property type="entry name" value="Transmembrane protease serine"/>
    <property type="match status" value="1"/>
</dbReference>
<dbReference type="EMBL" id="CP001337">
    <property type="protein sequence ID" value="ACL23145.1"/>
    <property type="molecule type" value="Genomic_DNA"/>
</dbReference>
<evidence type="ECO:0000256" key="2">
    <source>
        <dbReference type="RuleBase" id="RU363034"/>
    </source>
</evidence>
<dbReference type="SMART" id="SM00020">
    <property type="entry name" value="Tryp_SPc"/>
    <property type="match status" value="1"/>
</dbReference>
<sequence>MYSSRLITPLIFVITLLTLFPVTVSSQHDSQPEMNVVGGTEVTPGEYPWLVALIDAAITDEAFAFCGGALVDDGGDFTTTEWVLTAAHCLVDATPTQIEVLVGQIDLSQATVSQRKAVDELIIHPFYLDDNALMNDIALVRLATPVSDITPIKIATPDDAARFAPGVTAQIAGWGNRSPQIVSDFPSVAHKAEVSLVDLATCNQRYDDALSSMHLCAGAYPEGAVDSCQGDSGGPLMVPDGAGGLLHAGIVSFGVGCAWPYFPGVYARTAFFADWIQSQIDETAHVDIWQLPLTEDGIPSYISTSAPNTPFTYTLFVVNSGLIPLTDVQVTTTLPSGATLISDSISGGGTYSDSTRTITWSLAMLDPGELLELTYQVQAPSSVTSGNYQVQANSSDGPVFSTGRDPIKTWIDEPRFIIQAFSEPFVEVGTNYPVEFYIQNLGKGPNAGASALGLVVDLPPDLTATVIDDGGTQTGNQIRWTMTELPPETLVRTTVFFTAGEVGDITRISNIGLYNESTTIHYASSAVQVIVVPAVRYLPLISR</sequence>
<proteinExistence type="predicted"/>
<dbReference type="SUPFAM" id="SSF50494">
    <property type="entry name" value="Trypsin-like serine proteases"/>
    <property type="match status" value="1"/>
</dbReference>
<dbReference type="Gene3D" id="2.40.10.10">
    <property type="entry name" value="Trypsin-like serine proteases"/>
    <property type="match status" value="1"/>
</dbReference>
<dbReference type="InterPro" id="IPR009003">
    <property type="entry name" value="Peptidase_S1_PA"/>
</dbReference>
<feature type="domain" description="Peptidase S1" evidence="3">
    <location>
        <begin position="36"/>
        <end position="281"/>
    </location>
</feature>
<dbReference type="Gene3D" id="2.60.40.1170">
    <property type="entry name" value="Mu homology domain, subdomain B"/>
    <property type="match status" value="1"/>
</dbReference>
<keyword evidence="2" id="KW-0720">Serine protease</keyword>
<dbReference type="Proteomes" id="UP000002508">
    <property type="component" value="Chromosome"/>
</dbReference>
<dbReference type="CDD" id="cd00190">
    <property type="entry name" value="Tryp_SPc"/>
    <property type="match status" value="1"/>
</dbReference>
<protein>
    <submittedName>
        <fullName evidence="4">Conserved repeat domain protein</fullName>
    </submittedName>
</protein>
<dbReference type="PANTHER" id="PTHR24252:SF7">
    <property type="entry name" value="HYALIN"/>
    <property type="match status" value="1"/>
</dbReference>
<dbReference type="InterPro" id="IPR001314">
    <property type="entry name" value="Peptidase_S1A"/>
</dbReference>
<dbReference type="PRINTS" id="PR00722">
    <property type="entry name" value="CHYMOTRYPSIN"/>
</dbReference>
<dbReference type="PROSITE" id="PS00134">
    <property type="entry name" value="TRYPSIN_HIS"/>
    <property type="match status" value="1"/>
</dbReference>
<accession>B8GCU5</accession>
<keyword evidence="1" id="KW-1015">Disulfide bond</keyword>
<dbReference type="STRING" id="326427.Cagg_0194"/>
<reference evidence="4" key="1">
    <citation type="submission" date="2008-12" db="EMBL/GenBank/DDBJ databases">
        <title>Complete sequence of Chloroflexus aggregans DSM 9485.</title>
        <authorList>
            <consortium name="US DOE Joint Genome Institute"/>
            <person name="Lucas S."/>
            <person name="Copeland A."/>
            <person name="Lapidus A."/>
            <person name="Glavina del Rio T."/>
            <person name="Dalin E."/>
            <person name="Tice H."/>
            <person name="Pitluck S."/>
            <person name="Foster B."/>
            <person name="Larimer F."/>
            <person name="Land M."/>
            <person name="Hauser L."/>
            <person name="Kyrpides N."/>
            <person name="Mikhailova N."/>
            <person name="Bryant D."/>
            <person name="Richardson P."/>
        </authorList>
    </citation>
    <scope>NUCLEOTIDE SEQUENCE</scope>
    <source>
        <strain evidence="4">DSM 9485</strain>
    </source>
</reference>
<dbReference type="InterPro" id="IPR018114">
    <property type="entry name" value="TRYPSIN_HIS"/>
</dbReference>
<evidence type="ECO:0000256" key="1">
    <source>
        <dbReference type="ARBA" id="ARBA00023157"/>
    </source>
</evidence>
<dbReference type="HOGENOM" id="CLU_501262_0_0_0"/>
<dbReference type="Pfam" id="PF01345">
    <property type="entry name" value="DUF11"/>
    <property type="match status" value="1"/>
</dbReference>
<dbReference type="InterPro" id="IPR001434">
    <property type="entry name" value="OmcB-like_DUF11"/>
</dbReference>
<dbReference type="InterPro" id="IPR047589">
    <property type="entry name" value="DUF11_rpt"/>
</dbReference>
<dbReference type="eggNOG" id="COG1361">
    <property type="taxonomic scope" value="Bacteria"/>
</dbReference>
<dbReference type="AlphaFoldDB" id="B8GCU5"/>
<dbReference type="InterPro" id="IPR033116">
    <property type="entry name" value="TRYPSIN_SER"/>
</dbReference>
<evidence type="ECO:0000313" key="5">
    <source>
        <dbReference type="Proteomes" id="UP000002508"/>
    </source>
</evidence>
<keyword evidence="2" id="KW-0378">Hydrolase</keyword>
<dbReference type="KEGG" id="cag:Cagg_0194"/>
<dbReference type="GO" id="GO:0004252">
    <property type="term" value="F:serine-type endopeptidase activity"/>
    <property type="evidence" value="ECO:0007669"/>
    <property type="project" value="InterPro"/>
</dbReference>
<evidence type="ECO:0000313" key="4">
    <source>
        <dbReference type="EMBL" id="ACL23145.1"/>
    </source>
</evidence>
<dbReference type="NCBIfam" id="TIGR01451">
    <property type="entry name" value="B_ant_repeat"/>
    <property type="match status" value="1"/>
</dbReference>
<dbReference type="FunFam" id="2.40.10.10:FF:000068">
    <property type="entry name" value="transmembrane protease serine 2"/>
    <property type="match status" value="1"/>
</dbReference>
<dbReference type="Pfam" id="PF00089">
    <property type="entry name" value="Trypsin"/>
    <property type="match status" value="1"/>
</dbReference>
<name>B8GCU5_CHLAD</name>